<organism evidence="6 7">
    <name type="scientific">Blepharisma stoltei</name>
    <dbReference type="NCBI Taxonomy" id="1481888"/>
    <lineage>
        <taxon>Eukaryota</taxon>
        <taxon>Sar</taxon>
        <taxon>Alveolata</taxon>
        <taxon>Ciliophora</taxon>
        <taxon>Postciliodesmatophora</taxon>
        <taxon>Heterotrichea</taxon>
        <taxon>Heterotrichida</taxon>
        <taxon>Blepharismidae</taxon>
        <taxon>Blepharisma</taxon>
    </lineage>
</organism>
<protein>
    <recommendedName>
        <fullName evidence="5">HIT-type domain-containing protein</fullName>
    </recommendedName>
</protein>
<dbReference type="CDD" id="cd21437">
    <property type="entry name" value="zf-HIT_ZNHIT1_like"/>
    <property type="match status" value="1"/>
</dbReference>
<dbReference type="GO" id="GO:0006338">
    <property type="term" value="P:chromatin remodeling"/>
    <property type="evidence" value="ECO:0007669"/>
    <property type="project" value="InterPro"/>
</dbReference>
<dbReference type="EMBL" id="CAJZBQ010000028">
    <property type="protein sequence ID" value="CAG9321649.1"/>
    <property type="molecule type" value="Genomic_DNA"/>
</dbReference>
<proteinExistence type="predicted"/>
<sequence length="168" mass="19883">MKYVDEETRALVHQQRINDLEEDNFLAANRLEEMTFGDDSAFTFEDELLPRKIKKTQKCVKENEILEENESPLYSKKKRKTKKSPLIKKRVHQRKSLERIILEEGLSINDAVPNYLTMSVKASDYPRRFFCTVCGFQHKYTCIRCGERYCSKKCESVHKETRCLKFSD</sequence>
<evidence type="ECO:0000313" key="6">
    <source>
        <dbReference type="EMBL" id="CAG9321649.1"/>
    </source>
</evidence>
<dbReference type="Pfam" id="PF04438">
    <property type="entry name" value="zf-HIT"/>
    <property type="match status" value="1"/>
</dbReference>
<keyword evidence="3" id="KW-0862">Zinc</keyword>
<evidence type="ECO:0000313" key="7">
    <source>
        <dbReference type="Proteomes" id="UP001162131"/>
    </source>
</evidence>
<evidence type="ECO:0000256" key="1">
    <source>
        <dbReference type="ARBA" id="ARBA00022723"/>
    </source>
</evidence>
<dbReference type="PANTHER" id="PTHR13093">
    <property type="entry name" value="ZINC FINGER HIT DOMAIN CONTAINING PROTEIN 1"/>
    <property type="match status" value="1"/>
</dbReference>
<dbReference type="SUPFAM" id="SSF144232">
    <property type="entry name" value="HIT/MYND zinc finger-like"/>
    <property type="match status" value="1"/>
</dbReference>
<reference evidence="6" key="1">
    <citation type="submission" date="2021-09" db="EMBL/GenBank/DDBJ databases">
        <authorList>
            <consortium name="AG Swart"/>
            <person name="Singh M."/>
            <person name="Singh A."/>
            <person name="Seah K."/>
            <person name="Emmerich C."/>
        </authorList>
    </citation>
    <scope>NUCLEOTIDE SEQUENCE</scope>
    <source>
        <strain evidence="6">ATCC30299</strain>
    </source>
</reference>
<name>A0AAU9J786_9CILI</name>
<evidence type="ECO:0000259" key="5">
    <source>
        <dbReference type="PROSITE" id="PS51083"/>
    </source>
</evidence>
<evidence type="ECO:0000256" key="3">
    <source>
        <dbReference type="ARBA" id="ARBA00022833"/>
    </source>
</evidence>
<dbReference type="AlphaFoldDB" id="A0AAU9J786"/>
<gene>
    <name evidence="6" type="ORF">BSTOLATCC_MIC28925</name>
</gene>
<dbReference type="GO" id="GO:0005634">
    <property type="term" value="C:nucleus"/>
    <property type="evidence" value="ECO:0007669"/>
    <property type="project" value="UniProtKB-ARBA"/>
</dbReference>
<comment type="caution">
    <text evidence="6">The sequence shown here is derived from an EMBL/GenBank/DDBJ whole genome shotgun (WGS) entry which is preliminary data.</text>
</comment>
<evidence type="ECO:0000256" key="2">
    <source>
        <dbReference type="ARBA" id="ARBA00022771"/>
    </source>
</evidence>
<dbReference type="InterPro" id="IPR007529">
    <property type="entry name" value="Znf_HIT"/>
</dbReference>
<dbReference type="Proteomes" id="UP001162131">
    <property type="component" value="Unassembled WGS sequence"/>
</dbReference>
<dbReference type="PROSITE" id="PS51083">
    <property type="entry name" value="ZF_HIT"/>
    <property type="match status" value="1"/>
</dbReference>
<accession>A0AAU9J786</accession>
<feature type="domain" description="HIT-type" evidence="5">
    <location>
        <begin position="131"/>
        <end position="163"/>
    </location>
</feature>
<keyword evidence="7" id="KW-1185">Reference proteome</keyword>
<dbReference type="GO" id="GO:0008270">
    <property type="term" value="F:zinc ion binding"/>
    <property type="evidence" value="ECO:0007669"/>
    <property type="project" value="UniProtKB-UniRule"/>
</dbReference>
<evidence type="ECO:0000256" key="4">
    <source>
        <dbReference type="PROSITE-ProRule" id="PRU00453"/>
    </source>
</evidence>
<keyword evidence="2 4" id="KW-0863">Zinc-finger</keyword>
<keyword evidence="1" id="KW-0479">Metal-binding</keyword>
<dbReference type="InterPro" id="IPR039723">
    <property type="entry name" value="Vps71/ZNHIT1"/>
</dbReference>